<comment type="caution">
    <text evidence="1">The sequence shown here is derived from an EMBL/GenBank/DDBJ whole genome shotgun (WGS) entry which is preliminary data.</text>
</comment>
<gene>
    <name evidence="1" type="ORF">I4F81_002422</name>
</gene>
<evidence type="ECO:0000313" key="2">
    <source>
        <dbReference type="Proteomes" id="UP000798662"/>
    </source>
</evidence>
<keyword evidence="2" id="KW-1185">Reference proteome</keyword>
<evidence type="ECO:0000313" key="1">
    <source>
        <dbReference type="EMBL" id="KAK1859828.1"/>
    </source>
</evidence>
<protein>
    <submittedName>
        <fullName evidence="1">Uncharacterized protein</fullName>
    </submittedName>
</protein>
<sequence>MLHKVKRNVAAMSTHTIENAEVQDYRQRLDGAAKALKAGLEETAATERNWTSLVGSNFVNFADRFATSYPDPDHMRVVAKETATTSLALLKTFNGRVESTTSQHKQLEALVRAYLAEIDGVEKDIKTTLQASKVELDMYAKKLETLQAKTGSGRDEAKIGRNLEKFEAARAAYDGAVEAVTARQKGIWEKRRVAFTALFCSFFAAQASAMSACMTTLSGTFAFVDDNQDALSRLDEEMASWAAVEPVAGAAGGVKAIQALPPPPPAEVGESVTPPAPSSPAAAAEVPTATAEVPTATAEASAATAEASATVASSAPAAA</sequence>
<accession>A0ACC3BQE1</accession>
<name>A0ACC3BQE1_PYRYE</name>
<organism evidence="1 2">
    <name type="scientific">Pyropia yezoensis</name>
    <name type="common">Susabi-nori</name>
    <name type="synonym">Porphyra yezoensis</name>
    <dbReference type="NCBI Taxonomy" id="2788"/>
    <lineage>
        <taxon>Eukaryota</taxon>
        <taxon>Rhodophyta</taxon>
        <taxon>Bangiophyceae</taxon>
        <taxon>Bangiales</taxon>
        <taxon>Bangiaceae</taxon>
        <taxon>Pyropia</taxon>
    </lineage>
</organism>
<proteinExistence type="predicted"/>
<reference evidence="1" key="1">
    <citation type="submission" date="2019-11" db="EMBL/GenBank/DDBJ databases">
        <title>Nori genome reveals adaptations in red seaweeds to the harsh intertidal environment.</title>
        <authorList>
            <person name="Wang D."/>
            <person name="Mao Y."/>
        </authorList>
    </citation>
    <scope>NUCLEOTIDE SEQUENCE</scope>
    <source>
        <tissue evidence="1">Gametophyte</tissue>
    </source>
</reference>
<dbReference type="EMBL" id="CM020618">
    <property type="protein sequence ID" value="KAK1859828.1"/>
    <property type="molecule type" value="Genomic_DNA"/>
</dbReference>
<dbReference type="Proteomes" id="UP000798662">
    <property type="component" value="Chromosome 1"/>
</dbReference>